<protein>
    <submittedName>
        <fullName evidence="1">Uncharacterized protein</fullName>
    </submittedName>
</protein>
<dbReference type="Proteomes" id="UP000629468">
    <property type="component" value="Unassembled WGS sequence"/>
</dbReference>
<dbReference type="AlphaFoldDB" id="A0A8H7C9S0"/>
<evidence type="ECO:0000313" key="1">
    <source>
        <dbReference type="EMBL" id="KAF7770720.1"/>
    </source>
</evidence>
<organism evidence="1 2">
    <name type="scientific">Agaricus bisporus var. burnettii</name>
    <dbReference type="NCBI Taxonomy" id="192524"/>
    <lineage>
        <taxon>Eukaryota</taxon>
        <taxon>Fungi</taxon>
        <taxon>Dikarya</taxon>
        <taxon>Basidiomycota</taxon>
        <taxon>Agaricomycotina</taxon>
        <taxon>Agaricomycetes</taxon>
        <taxon>Agaricomycetidae</taxon>
        <taxon>Agaricales</taxon>
        <taxon>Agaricineae</taxon>
        <taxon>Agaricaceae</taxon>
        <taxon>Agaricus</taxon>
    </lineage>
</organism>
<gene>
    <name evidence="1" type="ORF">Agabi119p4_6694</name>
</gene>
<accession>A0A8H7C9S0</accession>
<reference evidence="1 2" key="1">
    <citation type="journal article" name="Sci. Rep.">
        <title>Telomere-to-telomere assembled and centromere annotated genomes of the two main subspecies of the button mushroom Agaricus bisporus reveal especially polymorphic chromosome ends.</title>
        <authorList>
            <person name="Sonnenberg A.S.M."/>
            <person name="Sedaghat-Telgerd N."/>
            <person name="Lavrijssen B."/>
            <person name="Ohm R.A."/>
            <person name="Hendrickx P.M."/>
            <person name="Scholtmeijer K."/>
            <person name="Baars J.J.P."/>
            <person name="van Peer A."/>
        </authorList>
    </citation>
    <scope>NUCLEOTIDE SEQUENCE [LARGE SCALE GENOMIC DNA]</scope>
    <source>
        <strain evidence="1 2">H119_p4</strain>
    </source>
</reference>
<comment type="caution">
    <text evidence="1">The sequence shown here is derived from an EMBL/GenBank/DDBJ whole genome shotgun (WGS) entry which is preliminary data.</text>
</comment>
<evidence type="ECO:0000313" key="2">
    <source>
        <dbReference type="Proteomes" id="UP000629468"/>
    </source>
</evidence>
<name>A0A8H7C9S0_AGABI</name>
<proteinExistence type="predicted"/>
<dbReference type="EMBL" id="JABXXO010000009">
    <property type="protein sequence ID" value="KAF7770720.1"/>
    <property type="molecule type" value="Genomic_DNA"/>
</dbReference>
<sequence>MSTGHPVRGLPQDLAGEHERYRALQKHRTAMFILTQKDRPIPSFQEMEEDLRKDDLTSVKDRIATAKEDFKNDLERLYTAHAEEYLDDQRLRRESREDCKQSDGRGRWVEWFEKRDPVASTDQHYIYSVSSHVTTTIFNQTSHLASLYRQKATIEERLEEERRQKDAAFPLTLEEFRSKPRDIQIRVATFLDADAVKQDRMMTKFSWAWRQVEGLIREFKDNQEFRTDVTRLLETLDSKDPRRKPTLP</sequence>